<name>A0A3E4QY68_9ACTN</name>
<dbReference type="EMBL" id="QSRJ01000001">
    <property type="protein sequence ID" value="RGL12149.1"/>
    <property type="molecule type" value="Genomic_DNA"/>
</dbReference>
<protein>
    <submittedName>
        <fullName evidence="1">Uncharacterized protein</fullName>
    </submittedName>
</protein>
<proteinExistence type="predicted"/>
<evidence type="ECO:0000313" key="1">
    <source>
        <dbReference type="EMBL" id="RGL12149.1"/>
    </source>
</evidence>
<reference evidence="1 2" key="1">
    <citation type="submission" date="2018-08" db="EMBL/GenBank/DDBJ databases">
        <title>A genome reference for cultivated species of the human gut microbiota.</title>
        <authorList>
            <person name="Zou Y."/>
            <person name="Xue W."/>
            <person name="Luo G."/>
        </authorList>
    </citation>
    <scope>NUCLEOTIDE SEQUENCE [LARGE SCALE GENOMIC DNA]</scope>
    <source>
        <strain evidence="1 2">TF08-14</strain>
    </source>
</reference>
<dbReference type="RefSeq" id="WP_117678677.1">
    <property type="nucleotide sequence ID" value="NZ_CAJJKC010000008.1"/>
</dbReference>
<dbReference type="AlphaFoldDB" id="A0A3E4QY68"/>
<organism evidence="1 2">
    <name type="scientific">Collinsella tanakaei</name>
    <dbReference type="NCBI Taxonomy" id="626935"/>
    <lineage>
        <taxon>Bacteria</taxon>
        <taxon>Bacillati</taxon>
        <taxon>Actinomycetota</taxon>
        <taxon>Coriobacteriia</taxon>
        <taxon>Coriobacteriales</taxon>
        <taxon>Coriobacteriaceae</taxon>
        <taxon>Collinsella</taxon>
    </lineage>
</organism>
<dbReference type="Proteomes" id="UP000260943">
    <property type="component" value="Unassembled WGS sequence"/>
</dbReference>
<accession>A0A3E4QY68</accession>
<sequence length="81" mass="8360">MALYLPDLHVAFEVTDDPASAPVDASAFPGLTTIHVTANQLDDPGLLAKAIERAQTGRGVPSPAGAQKAALQAVRAASRLR</sequence>
<evidence type="ECO:0000313" key="2">
    <source>
        <dbReference type="Proteomes" id="UP000260943"/>
    </source>
</evidence>
<gene>
    <name evidence="1" type="ORF">DXC81_00295</name>
</gene>
<comment type="caution">
    <text evidence="1">The sequence shown here is derived from an EMBL/GenBank/DDBJ whole genome shotgun (WGS) entry which is preliminary data.</text>
</comment>